<protein>
    <submittedName>
        <fullName evidence="1">Uncharacterized protein</fullName>
    </submittedName>
</protein>
<sequence>MKACQCLAAVLASLGTLLGGVAAVFAARKGKGSRRKKR</sequence>
<dbReference type="AlphaFoldDB" id="A0A1I7L1I6"/>
<accession>A0A1I7L1I6</accession>
<dbReference type="EMBL" id="FPBV01000023">
    <property type="protein sequence ID" value="SFV03609.1"/>
    <property type="molecule type" value="Genomic_DNA"/>
</dbReference>
<reference evidence="2" key="1">
    <citation type="submission" date="2016-10" db="EMBL/GenBank/DDBJ databases">
        <authorList>
            <person name="Varghese N."/>
        </authorList>
    </citation>
    <scope>NUCLEOTIDE SEQUENCE [LARGE SCALE GENOMIC DNA]</scope>
    <source>
        <strain evidence="2">DSM 17980</strain>
    </source>
</reference>
<proteinExistence type="predicted"/>
<evidence type="ECO:0000313" key="2">
    <source>
        <dbReference type="Proteomes" id="UP000183508"/>
    </source>
</evidence>
<evidence type="ECO:0000313" key="1">
    <source>
        <dbReference type="EMBL" id="SFV03609.1"/>
    </source>
</evidence>
<keyword evidence="2" id="KW-1185">Reference proteome</keyword>
<organism evidence="1 2">
    <name type="scientific">Alicyclobacillus macrosporangiidus</name>
    <dbReference type="NCBI Taxonomy" id="392015"/>
    <lineage>
        <taxon>Bacteria</taxon>
        <taxon>Bacillati</taxon>
        <taxon>Bacillota</taxon>
        <taxon>Bacilli</taxon>
        <taxon>Bacillales</taxon>
        <taxon>Alicyclobacillaceae</taxon>
        <taxon>Alicyclobacillus</taxon>
    </lineage>
</organism>
<dbReference type="Proteomes" id="UP000183508">
    <property type="component" value="Unassembled WGS sequence"/>
</dbReference>
<gene>
    <name evidence="1" type="ORF">SAMN05421543_1237</name>
</gene>
<name>A0A1I7L1I6_9BACL</name>